<sequence length="197" mass="20845">MSVESLPGYEVRTWYSAVEEIVREAGNELEQPLVKAAVGVAIRNPFAGKPFQQDLSSLTDPSRELGIQLGKRAAALLGGRPVEGYGKGGVAGINGEQEHVVACVTTVFGNGFRDAVGGGRAWISSVTKVAAPGVSIDIPLAFKDEVYVRDYYDGITLHIPDGPRPDELLICVAVASGPRPHARVGGMTKQEALAQFS</sequence>
<dbReference type="RefSeq" id="WP_281488387.1">
    <property type="nucleotide sequence ID" value="NZ_CP159582.1"/>
</dbReference>
<gene>
    <name evidence="1" type="ORF">QF206_06450</name>
</gene>
<dbReference type="InterPro" id="IPR035936">
    <property type="entry name" value="BB2672"/>
</dbReference>
<reference evidence="1 2" key="1">
    <citation type="submission" date="2023-04" db="EMBL/GenBank/DDBJ databases">
        <title>Klugiella caeni sp. nov. isolated from the sludge of biochemical tank.</title>
        <authorList>
            <person name="Geng K."/>
        </authorList>
    </citation>
    <scope>NUCLEOTIDE SEQUENCE [LARGE SCALE GENOMIC DNA]</scope>
    <source>
        <strain evidence="1 2">YN-L-19</strain>
    </source>
</reference>
<dbReference type="AlphaFoldDB" id="A0AAW6T988"/>
<evidence type="ECO:0000313" key="2">
    <source>
        <dbReference type="Proteomes" id="UP001321506"/>
    </source>
</evidence>
<protein>
    <submittedName>
        <fullName evidence="1">Amino acid synthesis family protein</fullName>
    </submittedName>
</protein>
<name>A0AAW6T988_9MICO</name>
<keyword evidence="2" id="KW-1185">Reference proteome</keyword>
<evidence type="ECO:0000313" key="1">
    <source>
        <dbReference type="EMBL" id="MDI2098603.1"/>
    </source>
</evidence>
<dbReference type="Proteomes" id="UP001321506">
    <property type="component" value="Unassembled WGS sequence"/>
</dbReference>
<dbReference type="Pfam" id="PF06684">
    <property type="entry name" value="AA_synth"/>
    <property type="match status" value="1"/>
</dbReference>
<dbReference type="Gene3D" id="3.30.1330.110">
    <property type="entry name" value="BB2672"/>
    <property type="match status" value="1"/>
</dbReference>
<accession>A0AAW6T988</accession>
<comment type="caution">
    <text evidence="1">The sequence shown here is derived from an EMBL/GenBank/DDBJ whole genome shotgun (WGS) entry which is preliminary data.</text>
</comment>
<proteinExistence type="predicted"/>
<dbReference type="SUPFAM" id="SSF160519">
    <property type="entry name" value="BB2672-like"/>
    <property type="match status" value="1"/>
</dbReference>
<dbReference type="EMBL" id="JASATX010000002">
    <property type="protein sequence ID" value="MDI2098603.1"/>
    <property type="molecule type" value="Genomic_DNA"/>
</dbReference>
<organism evidence="1 2">
    <name type="scientific">Ruicaihuangia caeni</name>
    <dbReference type="NCBI Taxonomy" id="3042517"/>
    <lineage>
        <taxon>Bacteria</taxon>
        <taxon>Bacillati</taxon>
        <taxon>Actinomycetota</taxon>
        <taxon>Actinomycetes</taxon>
        <taxon>Micrococcales</taxon>
        <taxon>Microbacteriaceae</taxon>
        <taxon>Ruicaihuangia</taxon>
    </lineage>
</organism>
<dbReference type="InterPro" id="IPR009569">
    <property type="entry name" value="AA_synth_put"/>
</dbReference>